<dbReference type="Proteomes" id="UP000605986">
    <property type="component" value="Unassembled WGS sequence"/>
</dbReference>
<keyword evidence="2" id="KW-1185">Reference proteome</keyword>
<dbReference type="GO" id="GO:0008080">
    <property type="term" value="F:N-acetyltransferase activity"/>
    <property type="evidence" value="ECO:0007669"/>
    <property type="project" value="TreeGrafter"/>
</dbReference>
<comment type="caution">
    <text evidence="1">The sequence shown here is derived from an EMBL/GenBank/DDBJ whole genome shotgun (WGS) entry which is preliminary data.</text>
</comment>
<dbReference type="AlphaFoldDB" id="A0A8H4P2P3"/>
<reference evidence="1" key="1">
    <citation type="submission" date="2020-01" db="EMBL/GenBank/DDBJ databases">
        <title>Identification and distribution of gene clusters putatively required for synthesis of sphingolipid metabolism inhibitors in phylogenetically diverse species of the filamentous fungus Fusarium.</title>
        <authorList>
            <person name="Kim H.-S."/>
            <person name="Busman M."/>
            <person name="Brown D.W."/>
            <person name="Divon H."/>
            <person name="Uhlig S."/>
            <person name="Proctor R.H."/>
        </authorList>
    </citation>
    <scope>NUCLEOTIDE SEQUENCE</scope>
    <source>
        <strain evidence="1">NRRL 53441</strain>
    </source>
</reference>
<dbReference type="InterPro" id="IPR052058">
    <property type="entry name" value="Alcohol_O-acetyltransferase"/>
</dbReference>
<evidence type="ECO:0000313" key="1">
    <source>
        <dbReference type="EMBL" id="KAF4454923.1"/>
    </source>
</evidence>
<evidence type="ECO:0000313" key="2">
    <source>
        <dbReference type="Proteomes" id="UP000605986"/>
    </source>
</evidence>
<dbReference type="PANTHER" id="PTHR28037:SF1">
    <property type="entry name" value="ALCOHOL O-ACETYLTRANSFERASE 1-RELATED"/>
    <property type="match status" value="1"/>
</dbReference>
<protein>
    <submittedName>
        <fullName evidence="1">Uncharacterized protein</fullName>
    </submittedName>
</protein>
<accession>A0A8H4P2P3</accession>
<name>A0A8H4P2P3_9HYPO</name>
<organism evidence="1 2">
    <name type="scientific">Fusarium austroafricanum</name>
    <dbReference type="NCBI Taxonomy" id="2364996"/>
    <lineage>
        <taxon>Eukaryota</taxon>
        <taxon>Fungi</taxon>
        <taxon>Dikarya</taxon>
        <taxon>Ascomycota</taxon>
        <taxon>Pezizomycotina</taxon>
        <taxon>Sordariomycetes</taxon>
        <taxon>Hypocreomycetidae</taxon>
        <taxon>Hypocreales</taxon>
        <taxon>Nectriaceae</taxon>
        <taxon>Fusarium</taxon>
        <taxon>Fusarium concolor species complex</taxon>
    </lineage>
</organism>
<dbReference type="PANTHER" id="PTHR28037">
    <property type="entry name" value="ALCOHOL O-ACETYLTRANSFERASE 1-RELATED"/>
    <property type="match status" value="1"/>
</dbReference>
<gene>
    <name evidence="1" type="ORF">F53441_2662</name>
</gene>
<sequence length="363" mass="40433">MRTQTDNFVDAMFVWNHANTDGMGAKIFQRTLFNNLASPPSTSPLVAGSRVMTTAISRETFPQPQEKLAKHKVTLGYACSEIWHSFGPSAMNSMVSKAHWAPVRPEPYITRNKSFDIDGVTLKKLLGLCRENGTTLTGLFHGIVLACLSVDLNEGRANAFNAATAIDQRRFMRKEIRPSKYASLQPEKSVQNCVASVYHTFERDIVSDIRAQARINNWTQQPIADLEPSIWKAANIIRGDIDHRINIGLTNSIVGMMKLITDWQDYHRSTEKKPRELSWIVTNIGVIDGKPEKSADSEDGWAVNKARFTLCADVAGPAMQISTVSVKGGDLTVELSWQDLDDLNDVGNRLTHDLEAWLIHLAA</sequence>
<dbReference type="OrthoDB" id="2150604at2759"/>
<proteinExistence type="predicted"/>
<dbReference type="EMBL" id="JAADJG010000112">
    <property type="protein sequence ID" value="KAF4454923.1"/>
    <property type="molecule type" value="Genomic_DNA"/>
</dbReference>